<dbReference type="GO" id="GO:0005524">
    <property type="term" value="F:ATP binding"/>
    <property type="evidence" value="ECO:0007669"/>
    <property type="project" value="InterPro"/>
</dbReference>
<proteinExistence type="predicted"/>
<dbReference type="AlphaFoldDB" id="A0AAX0WZS8"/>
<protein>
    <submittedName>
        <fullName evidence="3">Dethiobiotin synthase</fullName>
    </submittedName>
</protein>
<dbReference type="InterPro" id="IPR004472">
    <property type="entry name" value="DTB_synth_BioD"/>
</dbReference>
<dbReference type="PANTHER" id="PTHR43210">
    <property type="entry name" value="DETHIOBIOTIN SYNTHETASE"/>
    <property type="match status" value="1"/>
</dbReference>
<dbReference type="EMBL" id="NBTX02000004">
    <property type="protein sequence ID" value="PNL61437.1"/>
    <property type="molecule type" value="Genomic_DNA"/>
</dbReference>
<evidence type="ECO:0000256" key="1">
    <source>
        <dbReference type="ARBA" id="ARBA00022756"/>
    </source>
</evidence>
<dbReference type="GO" id="GO:0005829">
    <property type="term" value="C:cytosol"/>
    <property type="evidence" value="ECO:0007669"/>
    <property type="project" value="TreeGrafter"/>
</dbReference>
<gene>
    <name evidence="3" type="ORF">A6J39_000350</name>
    <name evidence="2" type="ORF">A6J39_009540</name>
</gene>
<dbReference type="GO" id="GO:0009102">
    <property type="term" value="P:biotin biosynthetic process"/>
    <property type="evidence" value="ECO:0007669"/>
    <property type="project" value="UniProtKB-KW"/>
</dbReference>
<dbReference type="Proteomes" id="UP000192511">
    <property type="component" value="Unassembled WGS sequence"/>
</dbReference>
<reference evidence="3 4" key="1">
    <citation type="submission" date="2017-12" db="EMBL/GenBank/DDBJ databases">
        <title>FDA dAtabase for Regulatory Grade micrObial Sequences (FDA-ARGOS): Supporting development and validation of Infectious Disease Dx tests.</title>
        <authorList>
            <person name="Kerrigan L."/>
            <person name="Tallon L.J."/>
            <person name="Sadzewicz L."/>
            <person name="Sengamalay N."/>
            <person name="Ott S."/>
            <person name="Godinez A."/>
            <person name="Nagaraj S."/>
            <person name="Vavikolanu K."/>
            <person name="Vyas G."/>
            <person name="Nadendla S."/>
            <person name="Aluvathingal J."/>
            <person name="Sichtig H."/>
        </authorList>
    </citation>
    <scope>NUCLEOTIDE SEQUENCE [LARGE SCALE GENOMIC DNA]</scope>
    <source>
        <strain evidence="3 4">FDAARGOS_200</strain>
    </source>
</reference>
<dbReference type="GO" id="GO:0000287">
    <property type="term" value="F:magnesium ion binding"/>
    <property type="evidence" value="ECO:0007669"/>
    <property type="project" value="InterPro"/>
</dbReference>
<dbReference type="EMBL" id="NBTX02000001">
    <property type="protein sequence ID" value="PNL73948.1"/>
    <property type="molecule type" value="Genomic_DNA"/>
</dbReference>
<name>A0AAX0WZS8_9GAMM</name>
<sequence length="155" mass="17605">MTYYSLEHILLVRKIRFFVTGDDANVANMAIYHSILHLFNKMGYSTIGCKPIASGCNKTKKGLISEDVLMLQQYSSIKLPYRLVNPISFEPAIAPHIAAKKINKNYTVNQLKNRISSVIKYKADLVLIERAGGWQVPLNDLKKHLPILHSNFMCQ</sequence>
<keyword evidence="4" id="KW-1185">Reference proteome</keyword>
<dbReference type="CDD" id="cd03109">
    <property type="entry name" value="DTBS"/>
    <property type="match status" value="1"/>
</dbReference>
<evidence type="ECO:0000313" key="2">
    <source>
        <dbReference type="EMBL" id="PNL61437.1"/>
    </source>
</evidence>
<evidence type="ECO:0000313" key="3">
    <source>
        <dbReference type="EMBL" id="PNL73948.1"/>
    </source>
</evidence>
<dbReference type="RefSeq" id="WP_058388561.1">
    <property type="nucleotide sequence ID" value="NZ_CAAAHR010000039.1"/>
</dbReference>
<dbReference type="Gene3D" id="3.40.50.300">
    <property type="entry name" value="P-loop containing nucleotide triphosphate hydrolases"/>
    <property type="match status" value="1"/>
</dbReference>
<dbReference type="GO" id="GO:0004141">
    <property type="term" value="F:dethiobiotin synthase activity"/>
    <property type="evidence" value="ECO:0007669"/>
    <property type="project" value="InterPro"/>
</dbReference>
<keyword evidence="1" id="KW-0093">Biotin biosynthesis</keyword>
<dbReference type="SUPFAM" id="SSF52540">
    <property type="entry name" value="P-loop containing nucleoside triphosphate hydrolases"/>
    <property type="match status" value="1"/>
</dbReference>
<evidence type="ECO:0000313" key="4">
    <source>
        <dbReference type="Proteomes" id="UP000192511"/>
    </source>
</evidence>
<dbReference type="PANTHER" id="PTHR43210:SF5">
    <property type="entry name" value="DETHIOBIOTIN SYNTHETASE"/>
    <property type="match status" value="1"/>
</dbReference>
<accession>A0AAX0WZS8</accession>
<dbReference type="Pfam" id="PF13500">
    <property type="entry name" value="AAA_26"/>
    <property type="match status" value="1"/>
</dbReference>
<organism evidence="3 4">
    <name type="scientific">Legionella anisa</name>
    <dbReference type="NCBI Taxonomy" id="28082"/>
    <lineage>
        <taxon>Bacteria</taxon>
        <taxon>Pseudomonadati</taxon>
        <taxon>Pseudomonadota</taxon>
        <taxon>Gammaproteobacteria</taxon>
        <taxon>Legionellales</taxon>
        <taxon>Legionellaceae</taxon>
        <taxon>Legionella</taxon>
    </lineage>
</organism>
<dbReference type="InterPro" id="IPR027417">
    <property type="entry name" value="P-loop_NTPase"/>
</dbReference>
<comment type="caution">
    <text evidence="3">The sequence shown here is derived from an EMBL/GenBank/DDBJ whole genome shotgun (WGS) entry which is preliminary data.</text>
</comment>